<name>A0A9P5V9W0_9FUNG</name>
<dbReference type="GO" id="GO:0005737">
    <property type="term" value="C:cytoplasm"/>
    <property type="evidence" value="ECO:0007669"/>
    <property type="project" value="UniProtKB-SubCell"/>
</dbReference>
<dbReference type="Proteomes" id="UP000748756">
    <property type="component" value="Unassembled WGS sequence"/>
</dbReference>
<feature type="coiled-coil region" evidence="1">
    <location>
        <begin position="1351"/>
        <end position="1378"/>
    </location>
</feature>
<sequence length="2050" mass="229675">MFDPVLQAEMEAYHSTAPDESDTFETHVISTIHLSRNDHHFSEFLFEIILFELAAAIPSTKTSHSVRIDAIHWAVKIAQGFIRSYGLDSRASETEPAPMYELYIATAPYAPTVEDCYHYLVDEWRVGRLFTKAVGFDRSSTLPLSKVPTNVTIPALTQEDRDHFQRQYAKIRPDFQDRFATIVYACRKYVWKNNGSGGEVVFLANKELYAVEKYTKKFNADYKRKIADAAAAELISSDRAANSGSPSPSNNAGEGSSSKSAKKKAKKKAKKAAAVYEEQDGDADTPSTSTTSQPSLIKSTPSVAASTPVAAEEPEEKEVVDKEFEATLRSVRAIFVDMQFSGDDTMTMINKAHEWQSAQINLLNTISDNHNQAERNRRKAIEKARQTVVAAYKTRQDQEQWIPESIKRVCEASAVYNKERARLDSKLMDMRAEAEVRGKDSANSILSTVAAGMNAGAFPTKKTKKKVVAGRSTSNTAIKNNKLAKGKVKHIPNPHSEDFLERELSLETISSNYQKLAERRDEDIELFLDEYIPVMLHKSMSNGTPMKIQVEFCARLEEATKEDIEKNWNYTLSTRSNLALFLDRSISKELINNEQSNIIMDAYDITHKKKKKERDEIDKKDMQSAEYSSPAGKYFNRLFLAADDSDSLISDNDEQGDDDDFTDYDSEDHNPTDDDMPDLVSDDETRSKAGPTKTPAKSTDSAIKNQVKPTAPTLTAINDKSPKAPSVPVTNGKAIAKEDSTDDEMPDLVSEADDDDLPDLIADDRNGNKKNKAGVNGVDKGKSKAGDKVKGKAGDKDKGKVDNKTNGKAKSKDDGAKGSRKPAPVEELSYSSDGESTDDDMPALRTDEDTRVSMNNNSSSEDDGDWTDDEEDDELSDLQSVDGDEENDNDERATKAAVAARLSTVDAPPIVKDAMAEAMERIIQAQKENRAEKEAIRVAQQVEDSRSHSLKQLDRQKLAEKTEKFSKALLDQAGRNQMAQIAKDHASEVAKEMYIQKKAAEDKDWAQMDAEYRASVEADRVAKAEAEKKALQKLEAEKVAQLKAERLAKEKAETERIAKEKAERLAREKTEADRIAKEKAERLSREKAETDRIAREKAEAERLAREKVKAEKLAREKAEAERVAREKAERLAREKAEADRLAKEKAEAERLARERAEAERVAREAAEKQAKEKAEAERLAREAAEKMAREKAEADRLAREKAEADRIAREQAEADRQAKAARVEILRQDLRDAIENEAQMIESTKDTINKIILDQSMAKNLHLRTEEMMAKQEVESREAREKAWVEKMTSYDLLETWYDREAFLTAAESKRDEEDRNAREASNTKAVQWAAKVANSDRGFEARFDAVQAMIDPLSRTREAAQQALNEAEEEMMRVTTAPAKQVSEFGPDVDTIRAIVDDVRAAEDARVEAKRLKAEKAKAAAEVKAEPARQKEEARVQREEAKQQKRLESREKTRLKQEAEKAAIELAKSLGEPVRVPTTPGDFSYDWQSIRFDLPLWKLPVEHLSTMETWVEHWYPQLTPDEESLLERQELLARLQALFDAQFPDAGLQLRPFGSYVTGLGNKFSDIDICVFVEPERFHPYAPHSDVRHLAWFLETQQMLNVIAITDAKVPIVKFVDPITEIHCDMNVQHPLGIYNSALIKAYMDIDVRLEKFLFMLKYFAKAHGILDGSSGYLCSYAYILMAIVFFQEQAEPILPRLQVKTEKPKPFTEKGKSRRKVKTFGQCLQDGTIQPVYVNQDGKMFDCTFDTRIDLYKGFGSLNKKSVSRLLFEFFEYFSRKFDYRTMEVSTQYGRMQERQVISREKRQLVAANKLLADGAFNNSSLLPANGNHNVGPMTRNGYSYDTKRQLWVSQADIAYFYELEASGIIANGNNGASVGSPGIGSPGAGVPPSPALSTTSTMSITSTTSFSSTNSNALSNQAFFCVMDPFIFNRNVGGTCRGQKLEKVRDAHGHPIRGRFHLFTDDGKKKGKVLRTIAVVSPGQTDAHHPQSEIRGISELDSKLQARINRLSRNENVGNIDNAAIAAIAVGGTFSAIAHPEGQNKKAGREI</sequence>
<comment type="caution">
    <text evidence="4">The sequence shown here is derived from an EMBL/GenBank/DDBJ whole genome shotgun (WGS) entry which is preliminary data.</text>
</comment>
<feature type="compositionally biased region" description="Acidic residues" evidence="2">
    <location>
        <begin position="740"/>
        <end position="758"/>
    </location>
</feature>
<feature type="region of interest" description="Disordered" evidence="2">
    <location>
        <begin position="1163"/>
        <end position="1197"/>
    </location>
</feature>
<evidence type="ECO:0000256" key="2">
    <source>
        <dbReference type="SAM" id="MobiDB-lite"/>
    </source>
</evidence>
<dbReference type="EMBL" id="JAAAUQ010000600">
    <property type="protein sequence ID" value="KAF9148887.1"/>
    <property type="molecule type" value="Genomic_DNA"/>
</dbReference>
<feature type="compositionally biased region" description="Basic residues" evidence="2">
    <location>
        <begin position="260"/>
        <end position="271"/>
    </location>
</feature>
<keyword evidence="1" id="KW-0175">Coiled coil</keyword>
<feature type="region of interest" description="Disordered" evidence="2">
    <location>
        <begin position="647"/>
        <end position="905"/>
    </location>
</feature>
<gene>
    <name evidence="4" type="ORF">BG015_009368</name>
</gene>
<evidence type="ECO:0000313" key="4">
    <source>
        <dbReference type="EMBL" id="KAF9148887.1"/>
    </source>
</evidence>
<dbReference type="InterPro" id="IPR043519">
    <property type="entry name" value="NT_sf"/>
</dbReference>
<feature type="compositionally biased region" description="Low complexity" evidence="2">
    <location>
        <begin position="285"/>
        <end position="295"/>
    </location>
</feature>
<feature type="region of interest" description="Disordered" evidence="2">
    <location>
        <begin position="1419"/>
        <end position="1457"/>
    </location>
</feature>
<dbReference type="SUPFAM" id="SSF81301">
    <property type="entry name" value="Nucleotidyltransferase"/>
    <property type="match status" value="1"/>
</dbReference>
<dbReference type="Pfam" id="PF22600">
    <property type="entry name" value="MTPAP-like_central"/>
    <property type="match status" value="1"/>
</dbReference>
<dbReference type="GO" id="GO:0046872">
    <property type="term" value="F:metal ion binding"/>
    <property type="evidence" value="ECO:0007669"/>
    <property type="project" value="UniProtKB-KW"/>
</dbReference>
<dbReference type="InterPro" id="IPR054708">
    <property type="entry name" value="MTPAP-like_central"/>
</dbReference>
<protein>
    <recommendedName>
        <fullName evidence="3">Poly(A) RNA polymerase mitochondrial-like central palm domain-containing protein</fullName>
    </recommendedName>
</protein>
<feature type="compositionally biased region" description="Polar residues" evidence="2">
    <location>
        <begin position="695"/>
        <end position="718"/>
    </location>
</feature>
<reference evidence="4" key="1">
    <citation type="journal article" date="2020" name="Fungal Divers.">
        <title>Resolving the Mortierellaceae phylogeny through synthesis of multi-gene phylogenetics and phylogenomics.</title>
        <authorList>
            <person name="Vandepol N."/>
            <person name="Liber J."/>
            <person name="Desiro A."/>
            <person name="Na H."/>
            <person name="Kennedy M."/>
            <person name="Barry K."/>
            <person name="Grigoriev I.V."/>
            <person name="Miller A.N."/>
            <person name="O'Donnell K."/>
            <person name="Stajich J.E."/>
            <person name="Bonito G."/>
        </authorList>
    </citation>
    <scope>NUCLEOTIDE SEQUENCE</scope>
    <source>
        <strain evidence="4">NRRL 6426</strain>
    </source>
</reference>
<dbReference type="Gene3D" id="3.30.460.10">
    <property type="entry name" value="Beta Polymerase, domain 2"/>
    <property type="match status" value="1"/>
</dbReference>
<dbReference type="OrthoDB" id="2274644at2759"/>
<feature type="compositionally biased region" description="Acidic residues" evidence="2">
    <location>
        <begin position="647"/>
        <end position="666"/>
    </location>
</feature>
<dbReference type="SUPFAM" id="SSF81631">
    <property type="entry name" value="PAP/OAS1 substrate-binding domain"/>
    <property type="match status" value="1"/>
</dbReference>
<evidence type="ECO:0000256" key="1">
    <source>
        <dbReference type="SAM" id="Coils"/>
    </source>
</evidence>
<feature type="compositionally biased region" description="Basic and acidic residues" evidence="2">
    <location>
        <begin position="779"/>
        <end position="817"/>
    </location>
</feature>
<dbReference type="GO" id="GO:1990817">
    <property type="term" value="F:poly(A) RNA polymerase activity"/>
    <property type="evidence" value="ECO:0007669"/>
    <property type="project" value="UniProtKB-EC"/>
</dbReference>
<feature type="region of interest" description="Disordered" evidence="2">
    <location>
        <begin position="1062"/>
        <end position="1099"/>
    </location>
</feature>
<dbReference type="CDD" id="cd05402">
    <property type="entry name" value="NT_PAP_TUTase"/>
    <property type="match status" value="1"/>
</dbReference>
<proteinExistence type="predicted"/>
<feature type="compositionally biased region" description="Low complexity" evidence="2">
    <location>
        <begin position="240"/>
        <end position="259"/>
    </location>
</feature>
<accession>A0A9P5V9W0</accession>
<dbReference type="PANTHER" id="PTHR12271">
    <property type="entry name" value="POLY A POLYMERASE CID PAP -RELATED"/>
    <property type="match status" value="1"/>
</dbReference>
<feature type="compositionally biased region" description="Acidic residues" evidence="2">
    <location>
        <begin position="860"/>
        <end position="889"/>
    </location>
</feature>
<dbReference type="PANTHER" id="PTHR12271:SF40">
    <property type="entry name" value="POLY(A) RNA POLYMERASE GLD2"/>
    <property type="match status" value="1"/>
</dbReference>
<evidence type="ECO:0000259" key="3">
    <source>
        <dbReference type="Pfam" id="PF22600"/>
    </source>
</evidence>
<organism evidence="4 5">
    <name type="scientific">Linnemannia schmuckeri</name>
    <dbReference type="NCBI Taxonomy" id="64567"/>
    <lineage>
        <taxon>Eukaryota</taxon>
        <taxon>Fungi</taxon>
        <taxon>Fungi incertae sedis</taxon>
        <taxon>Mucoromycota</taxon>
        <taxon>Mortierellomycotina</taxon>
        <taxon>Mortierellomycetes</taxon>
        <taxon>Mortierellales</taxon>
        <taxon>Mortierellaceae</taxon>
        <taxon>Linnemannia</taxon>
    </lineage>
</organism>
<keyword evidence="5" id="KW-1185">Reference proteome</keyword>
<dbReference type="Gene3D" id="1.10.1410.10">
    <property type="match status" value="1"/>
</dbReference>
<evidence type="ECO:0000313" key="5">
    <source>
        <dbReference type="Proteomes" id="UP000748756"/>
    </source>
</evidence>
<feature type="domain" description="Poly(A) RNA polymerase mitochondrial-like central palm" evidence="3">
    <location>
        <begin position="1513"/>
        <end position="1645"/>
    </location>
</feature>
<feature type="compositionally biased region" description="Polar residues" evidence="2">
    <location>
        <begin position="296"/>
        <end position="305"/>
    </location>
</feature>
<feature type="region of interest" description="Disordered" evidence="2">
    <location>
        <begin position="238"/>
        <end position="318"/>
    </location>
</feature>
<dbReference type="GO" id="GO:0010605">
    <property type="term" value="P:negative regulation of macromolecule metabolic process"/>
    <property type="evidence" value="ECO:0007669"/>
    <property type="project" value="UniProtKB-ARBA"/>
</dbReference>
<dbReference type="GO" id="GO:0031123">
    <property type="term" value="P:RNA 3'-end processing"/>
    <property type="evidence" value="ECO:0007669"/>
    <property type="project" value="TreeGrafter"/>
</dbReference>
<feature type="compositionally biased region" description="Acidic residues" evidence="2">
    <location>
        <begin position="673"/>
        <end position="682"/>
    </location>
</feature>